<dbReference type="InterPro" id="IPR016152">
    <property type="entry name" value="PTrfase/Anion_transptr"/>
</dbReference>
<dbReference type="Pfam" id="PF00874">
    <property type="entry name" value="PRD"/>
    <property type="match status" value="2"/>
</dbReference>
<dbReference type="Pfam" id="PF00359">
    <property type="entry name" value="PTS_EIIA_2"/>
    <property type="match status" value="1"/>
</dbReference>
<dbReference type="InterPro" id="IPR036390">
    <property type="entry name" value="WH_DNA-bd_sf"/>
</dbReference>
<evidence type="ECO:0000313" key="8">
    <source>
        <dbReference type="EMBL" id="EFW23739.1"/>
    </source>
</evidence>
<protein>
    <submittedName>
        <fullName evidence="8">PRD domain protein</fullName>
    </submittedName>
</protein>
<feature type="domain" description="PRD" evidence="7">
    <location>
        <begin position="273"/>
        <end position="380"/>
    </location>
</feature>
<dbReference type="RefSeq" id="WP_006526350.1">
    <property type="nucleotide sequence ID" value="NZ_GL637665.1"/>
</dbReference>
<dbReference type="GO" id="GO:0008982">
    <property type="term" value="F:protein-N(PI)-phosphohistidine-sugar phosphotransferase activity"/>
    <property type="evidence" value="ECO:0007669"/>
    <property type="project" value="InterPro"/>
</dbReference>
<evidence type="ECO:0000259" key="7">
    <source>
        <dbReference type="PROSITE" id="PS51372"/>
    </source>
</evidence>
<dbReference type="SUPFAM" id="SSF46785">
    <property type="entry name" value="Winged helix' DNA-binding domain"/>
    <property type="match status" value="1"/>
</dbReference>
<proteinExistence type="predicted"/>
<dbReference type="PANTHER" id="PTHR30185">
    <property type="entry name" value="CRYPTIC BETA-GLUCOSIDE BGL OPERON ANTITERMINATOR"/>
    <property type="match status" value="1"/>
</dbReference>
<evidence type="ECO:0000259" key="5">
    <source>
        <dbReference type="PROSITE" id="PS51094"/>
    </source>
</evidence>
<keyword evidence="4" id="KW-0804">Transcription</keyword>
<dbReference type="InterPro" id="IPR050661">
    <property type="entry name" value="BglG_antiterminators"/>
</dbReference>
<dbReference type="Proteomes" id="UP000004097">
    <property type="component" value="Unassembled WGS sequence"/>
</dbReference>
<dbReference type="SUPFAM" id="SSF63520">
    <property type="entry name" value="PTS-regulatory domain, PRD"/>
    <property type="match status" value="2"/>
</dbReference>
<dbReference type="Gene3D" id="1.10.1790.10">
    <property type="entry name" value="PRD domain"/>
    <property type="match status" value="2"/>
</dbReference>
<keyword evidence="2" id="KW-0805">Transcription regulation</keyword>
<organism evidence="8 9">
    <name type="scientific">Solobacterium moorei F0204</name>
    <dbReference type="NCBI Taxonomy" id="706433"/>
    <lineage>
        <taxon>Bacteria</taxon>
        <taxon>Bacillati</taxon>
        <taxon>Bacillota</taxon>
        <taxon>Erysipelotrichia</taxon>
        <taxon>Erysipelotrichales</taxon>
        <taxon>Erysipelotrichaceae</taxon>
        <taxon>Solobacterium</taxon>
    </lineage>
</organism>
<dbReference type="Pfam" id="PF08279">
    <property type="entry name" value="HTH_11"/>
    <property type="match status" value="1"/>
</dbReference>
<evidence type="ECO:0000259" key="6">
    <source>
        <dbReference type="PROSITE" id="PS51099"/>
    </source>
</evidence>
<evidence type="ECO:0000256" key="3">
    <source>
        <dbReference type="ARBA" id="ARBA00023159"/>
    </source>
</evidence>
<dbReference type="Pfam" id="PF05043">
    <property type="entry name" value="Mga"/>
    <property type="match status" value="1"/>
</dbReference>
<dbReference type="eggNOG" id="COG3711">
    <property type="taxonomic scope" value="Bacteria"/>
</dbReference>
<dbReference type="InterPro" id="IPR036388">
    <property type="entry name" value="WH-like_DNA-bd_sf"/>
</dbReference>
<dbReference type="Gene3D" id="1.10.10.10">
    <property type="entry name" value="Winged helix-like DNA-binding domain superfamily/Winged helix DNA-binding domain"/>
    <property type="match status" value="2"/>
</dbReference>
<evidence type="ECO:0000313" key="9">
    <source>
        <dbReference type="Proteomes" id="UP000004097"/>
    </source>
</evidence>
<dbReference type="SUPFAM" id="SSF55804">
    <property type="entry name" value="Phoshotransferase/anion transport protein"/>
    <property type="match status" value="1"/>
</dbReference>
<dbReference type="GO" id="GO:0006355">
    <property type="term" value="P:regulation of DNA-templated transcription"/>
    <property type="evidence" value="ECO:0007669"/>
    <property type="project" value="InterPro"/>
</dbReference>
<dbReference type="OrthoDB" id="3175596at2"/>
<dbReference type="PANTHER" id="PTHR30185:SF13">
    <property type="entry name" value="LICABCH OPERON REGULATOR-RELATED"/>
    <property type="match status" value="1"/>
</dbReference>
<dbReference type="PROSITE" id="PS51094">
    <property type="entry name" value="PTS_EIIA_TYPE_2"/>
    <property type="match status" value="1"/>
</dbReference>
<name>E7MQ19_9FIRM</name>
<evidence type="ECO:0000256" key="1">
    <source>
        <dbReference type="ARBA" id="ARBA00022737"/>
    </source>
</evidence>
<dbReference type="AlphaFoldDB" id="E7MQ19"/>
<dbReference type="InterPro" id="IPR013011">
    <property type="entry name" value="PTS_EIIB_2"/>
</dbReference>
<feature type="domain" description="PRD" evidence="7">
    <location>
        <begin position="167"/>
        <end position="270"/>
    </location>
</feature>
<dbReference type="InterPro" id="IPR036634">
    <property type="entry name" value="PRD_sf"/>
</dbReference>
<dbReference type="STRING" id="706433.HMPREF9430_01544"/>
<comment type="caution">
    <text evidence="8">The sequence shown here is derived from an EMBL/GenBank/DDBJ whole genome shotgun (WGS) entry which is preliminary data.</text>
</comment>
<keyword evidence="9" id="KW-1185">Reference proteome</keyword>
<accession>E7MQ19</accession>
<keyword evidence="1" id="KW-0677">Repeat</keyword>
<evidence type="ECO:0000256" key="4">
    <source>
        <dbReference type="ARBA" id="ARBA00023163"/>
    </source>
</evidence>
<dbReference type="EMBL" id="AECQ01000031">
    <property type="protein sequence ID" value="EFW23739.1"/>
    <property type="molecule type" value="Genomic_DNA"/>
</dbReference>
<feature type="domain" description="PTS EIIA type-2" evidence="5">
    <location>
        <begin position="479"/>
        <end position="617"/>
    </location>
</feature>
<dbReference type="InterPro" id="IPR011608">
    <property type="entry name" value="PRD"/>
</dbReference>
<dbReference type="GO" id="GO:0009401">
    <property type="term" value="P:phosphoenolpyruvate-dependent sugar phosphotransferase system"/>
    <property type="evidence" value="ECO:0007669"/>
    <property type="project" value="InterPro"/>
</dbReference>
<dbReference type="InterPro" id="IPR007737">
    <property type="entry name" value="Mga_HTH"/>
</dbReference>
<evidence type="ECO:0000256" key="2">
    <source>
        <dbReference type="ARBA" id="ARBA00023015"/>
    </source>
</evidence>
<dbReference type="InterPro" id="IPR013196">
    <property type="entry name" value="HTH_11"/>
</dbReference>
<reference evidence="8 9" key="1">
    <citation type="submission" date="2010-08" db="EMBL/GenBank/DDBJ databases">
        <authorList>
            <person name="Weinstock G."/>
            <person name="Sodergren E."/>
            <person name="Clifton S."/>
            <person name="Fulton L."/>
            <person name="Fulton B."/>
            <person name="Courtney L."/>
            <person name="Fronick C."/>
            <person name="Harrison M."/>
            <person name="Strong C."/>
            <person name="Farmer C."/>
            <person name="Delahaunty K."/>
            <person name="Markovic C."/>
            <person name="Hall O."/>
            <person name="Minx P."/>
            <person name="Tomlinson C."/>
            <person name="Mitreva M."/>
            <person name="Hou S."/>
            <person name="Chen J."/>
            <person name="Wollam A."/>
            <person name="Pepin K.H."/>
            <person name="Johnson M."/>
            <person name="Bhonagiri V."/>
            <person name="Zhang X."/>
            <person name="Suruliraj S."/>
            <person name="Warren W."/>
            <person name="Chinwalla A."/>
            <person name="Mardis E.R."/>
            <person name="Wilson R.K."/>
        </authorList>
    </citation>
    <scope>NUCLEOTIDE SEQUENCE [LARGE SCALE GENOMIC DNA]</scope>
    <source>
        <strain evidence="8 9">F0204</strain>
    </source>
</reference>
<dbReference type="eggNOG" id="COG1762">
    <property type="taxonomic scope" value="Bacteria"/>
</dbReference>
<sequence>MISLTIREKTLLNIIKKNKSITAKELSEKMNVSDRTIRTLIKNIRNTDLSNIFEIESRFGEGYQLVIKDESTFDKLINDSNSNAVLEDAESRINYIERKLLNGETININKDCYELYISERQLRSDLKKIEEELAKFHIQLEKTVHGDASINGNEIDIRYALLKMNGNQNQQDFNKAEKIINEILNKHQIKMNDMQYKNFINYILISIKRINQNHRIESISEELDLSGNQFGIANEIAGCIGNTFKVVFSLYEIEGLYLCLIGSTSQNSNKSFVVTKEVESLLSEIFELIESTYAIDFTHNLGLKVSLSMHFEPMINRLKHNMFVDNPIVGDIKKKYAMAYTLALTANSVIRKHYDKSLDDGEIGYIALSFELALEESKKEIPKKKILLVCNLGRVSANLLRRNYLETFTDYIEEIETASLNQLSVMNLSRFDFILTTVPIRIDEYIPIPIIEINYFISTQDEIKIKRILKENEASDIEKYFNENCFIPNLKAKTKEEALRVMSKRLMQKYEFKEDLYDSVIRREQMASTDFCYKTAMPHTDKLISEKSHVCIGILKEPIIWDENEIQLIFLVSVGKDRKESQEFYSLISKFVLNEKMIDQLINTSSYEIFIKTISQLKG</sequence>
<dbReference type="Gene3D" id="3.40.50.2300">
    <property type="match status" value="1"/>
</dbReference>
<dbReference type="PROSITE" id="PS51099">
    <property type="entry name" value="PTS_EIIB_TYPE_2"/>
    <property type="match status" value="1"/>
</dbReference>
<dbReference type="HOGENOM" id="CLU_013442_5_1_9"/>
<feature type="domain" description="PTS EIIB type-2" evidence="6">
    <location>
        <begin position="384"/>
        <end position="477"/>
    </location>
</feature>
<dbReference type="Gene3D" id="3.40.930.10">
    <property type="entry name" value="Mannitol-specific EII, Chain A"/>
    <property type="match status" value="1"/>
</dbReference>
<dbReference type="InterPro" id="IPR002178">
    <property type="entry name" value="PTS_EIIA_type-2_dom"/>
</dbReference>
<gene>
    <name evidence="8" type="ORF">HMPREF9430_01544</name>
</gene>
<keyword evidence="3" id="KW-0010">Activator</keyword>
<dbReference type="PROSITE" id="PS51372">
    <property type="entry name" value="PRD_2"/>
    <property type="match status" value="2"/>
</dbReference>